<dbReference type="HOGENOM" id="CLU_3271957_0_0_9"/>
<sequence length="41" mass="5052">MSIKLQTSFKQLCNLYLQLFIRKNSRHNHHIPVIYLLFDMF</sequence>
<dbReference type="EMBL" id="AGEY01000089">
    <property type="protein sequence ID" value="EHL98012.1"/>
    <property type="molecule type" value="Genomic_DNA"/>
</dbReference>
<protein>
    <submittedName>
        <fullName evidence="1">Uncharacterized protein</fullName>
    </submittedName>
</protein>
<keyword evidence="2" id="KW-1185">Reference proteome</keyword>
<comment type="caution">
    <text evidence="1">The sequence shown here is derived from an EMBL/GenBank/DDBJ whole genome shotgun (WGS) entry which is preliminary data.</text>
</comment>
<reference evidence="1 2" key="1">
    <citation type="submission" date="2011-09" db="EMBL/GenBank/DDBJ databases">
        <authorList>
            <person name="Weinstock G."/>
            <person name="Sodergren E."/>
            <person name="Clifton S."/>
            <person name="Fulton L."/>
            <person name="Fulton B."/>
            <person name="Courtney L."/>
            <person name="Fronick C."/>
            <person name="Harrison M."/>
            <person name="Strong C."/>
            <person name="Farmer C."/>
            <person name="Delahaunty K."/>
            <person name="Markovic C."/>
            <person name="Hall O."/>
            <person name="Minx P."/>
            <person name="Tomlinson C."/>
            <person name="Mitreva M."/>
            <person name="Hou S."/>
            <person name="Chen J."/>
            <person name="Wollam A."/>
            <person name="Pepin K.H."/>
            <person name="Johnson M."/>
            <person name="Bhonagiri V."/>
            <person name="Zhang X."/>
            <person name="Suruliraj S."/>
            <person name="Warren W."/>
            <person name="Chinwalla A."/>
            <person name="Mardis E.R."/>
            <person name="Wilson R.K."/>
        </authorList>
    </citation>
    <scope>NUCLEOTIDE SEQUENCE [LARGE SCALE GENOMIC DNA]</scope>
    <source>
        <strain evidence="1 2">F0439</strain>
    </source>
</reference>
<organism evidence="1 2">
    <name type="scientific">Lentilactobacillus parafarraginis F0439</name>
    <dbReference type="NCBI Taxonomy" id="797515"/>
    <lineage>
        <taxon>Bacteria</taxon>
        <taxon>Bacillati</taxon>
        <taxon>Bacillota</taxon>
        <taxon>Bacilli</taxon>
        <taxon>Lactobacillales</taxon>
        <taxon>Lactobacillaceae</taxon>
        <taxon>Lentilactobacillus</taxon>
    </lineage>
</organism>
<evidence type="ECO:0000313" key="2">
    <source>
        <dbReference type="Proteomes" id="UP000004625"/>
    </source>
</evidence>
<evidence type="ECO:0000313" key="1">
    <source>
        <dbReference type="EMBL" id="EHL98012.1"/>
    </source>
</evidence>
<proteinExistence type="predicted"/>
<name>G9ZPU9_9LACO</name>
<accession>G9ZPU9</accession>
<gene>
    <name evidence="1" type="ORF">HMPREF9103_01754</name>
</gene>
<dbReference type="AlphaFoldDB" id="G9ZPU9"/>
<dbReference type="Proteomes" id="UP000004625">
    <property type="component" value="Unassembled WGS sequence"/>
</dbReference>